<dbReference type="PANTHER" id="PTHR31719">
    <property type="entry name" value="NAC TRANSCRIPTION FACTOR 56"/>
    <property type="match status" value="1"/>
</dbReference>
<evidence type="ECO:0000256" key="1">
    <source>
        <dbReference type="ARBA" id="ARBA00023015"/>
    </source>
</evidence>
<evidence type="ECO:0000313" key="7">
    <source>
        <dbReference type="EMBL" id="KAK0593045.1"/>
    </source>
</evidence>
<keyword evidence="2" id="KW-0238">DNA-binding</keyword>
<keyword evidence="3" id="KW-0804">Transcription</keyword>
<feature type="compositionally biased region" description="Gly residues" evidence="5">
    <location>
        <begin position="1"/>
        <end position="14"/>
    </location>
</feature>
<evidence type="ECO:0000256" key="4">
    <source>
        <dbReference type="ARBA" id="ARBA00023242"/>
    </source>
</evidence>
<dbReference type="PANTHER" id="PTHR31719:SF179">
    <property type="entry name" value="OS08G0148400 PROTEIN"/>
    <property type="match status" value="1"/>
</dbReference>
<keyword evidence="4" id="KW-0539">Nucleus</keyword>
<dbReference type="SUPFAM" id="SSF101941">
    <property type="entry name" value="NAC domain"/>
    <property type="match status" value="1"/>
</dbReference>
<evidence type="ECO:0000256" key="2">
    <source>
        <dbReference type="ARBA" id="ARBA00023125"/>
    </source>
</evidence>
<feature type="region of interest" description="Disordered" evidence="5">
    <location>
        <begin position="1"/>
        <end position="52"/>
    </location>
</feature>
<feature type="region of interest" description="Disordered" evidence="5">
    <location>
        <begin position="379"/>
        <end position="405"/>
    </location>
</feature>
<organism evidence="7 8">
    <name type="scientific">Acer saccharum</name>
    <name type="common">Sugar maple</name>
    <dbReference type="NCBI Taxonomy" id="4024"/>
    <lineage>
        <taxon>Eukaryota</taxon>
        <taxon>Viridiplantae</taxon>
        <taxon>Streptophyta</taxon>
        <taxon>Embryophyta</taxon>
        <taxon>Tracheophyta</taxon>
        <taxon>Spermatophyta</taxon>
        <taxon>Magnoliopsida</taxon>
        <taxon>eudicotyledons</taxon>
        <taxon>Gunneridae</taxon>
        <taxon>Pentapetalae</taxon>
        <taxon>rosids</taxon>
        <taxon>malvids</taxon>
        <taxon>Sapindales</taxon>
        <taxon>Sapindaceae</taxon>
        <taxon>Hippocastanoideae</taxon>
        <taxon>Acereae</taxon>
        <taxon>Acer</taxon>
    </lineage>
</organism>
<feature type="compositionally biased region" description="Basic residues" evidence="5">
    <location>
        <begin position="388"/>
        <end position="397"/>
    </location>
</feature>
<protein>
    <recommendedName>
        <fullName evidence="6">NAC domain-containing protein</fullName>
    </recommendedName>
</protein>
<proteinExistence type="predicted"/>
<dbReference type="PROSITE" id="PS51005">
    <property type="entry name" value="NAC"/>
    <property type="match status" value="1"/>
</dbReference>
<dbReference type="GO" id="GO:0006355">
    <property type="term" value="P:regulation of DNA-templated transcription"/>
    <property type="evidence" value="ECO:0007669"/>
    <property type="project" value="InterPro"/>
</dbReference>
<dbReference type="GO" id="GO:0003677">
    <property type="term" value="F:DNA binding"/>
    <property type="evidence" value="ECO:0007669"/>
    <property type="project" value="UniProtKB-KW"/>
</dbReference>
<dbReference type="Gene3D" id="2.170.150.80">
    <property type="entry name" value="NAC domain"/>
    <property type="match status" value="1"/>
</dbReference>
<dbReference type="AlphaFoldDB" id="A0AA39SMN0"/>
<feature type="compositionally biased region" description="Low complexity" evidence="5">
    <location>
        <begin position="24"/>
        <end position="49"/>
    </location>
</feature>
<evidence type="ECO:0000256" key="5">
    <source>
        <dbReference type="SAM" id="MobiDB-lite"/>
    </source>
</evidence>
<keyword evidence="1" id="KW-0805">Transcription regulation</keyword>
<dbReference type="EMBL" id="JAUESC010000380">
    <property type="protein sequence ID" value="KAK0593045.1"/>
    <property type="molecule type" value="Genomic_DNA"/>
</dbReference>
<reference evidence="7" key="2">
    <citation type="submission" date="2023-06" db="EMBL/GenBank/DDBJ databases">
        <authorList>
            <person name="Swenson N.G."/>
            <person name="Wegrzyn J.L."/>
            <person name="Mcevoy S.L."/>
        </authorList>
    </citation>
    <scope>NUCLEOTIDE SEQUENCE</scope>
    <source>
        <strain evidence="7">NS2018</strain>
        <tissue evidence="7">Leaf</tissue>
    </source>
</reference>
<evidence type="ECO:0000259" key="6">
    <source>
        <dbReference type="PROSITE" id="PS51005"/>
    </source>
</evidence>
<comment type="caution">
    <text evidence="7">The sequence shown here is derived from an EMBL/GenBank/DDBJ whole genome shotgun (WGS) entry which is preliminary data.</text>
</comment>
<sequence length="405" mass="44817">MGSMGGVGKAGVTGSGKKPITEASGSGKTEATGSSSSSRSSGINSSLGGTSNEMTFDKFTQTKIGVKAGTSSLRNNFIGNRGSGSRFDVLGDEDYEMLTDVGQNVASKASGNVYQKNKGILTEITNCAVGSREASINNTCPMENPPTIISTNDEDLDSARVLRLLHKEVKEFAPHPVDLMETVEGVRTVKKTENNTVMACCYLQCSSSDDLVVYQQNHDQDQVNLPVGYRFSPQNHELVLNYLANKILGQKLPANIITTIDLYQYDPHQLPISEFKYGKPNEAYFFNEREYIESKGLAKRRTKSGYWKATGRDTKILYGETVVGFKKILIFYWGTAPDGKRSPWIMHEFRLNPSLIPPNSLDYNTKVGRHVVCKIHYKESKEDNKPSSKPKRSKKIPKILEETKN</sequence>
<dbReference type="InterPro" id="IPR036093">
    <property type="entry name" value="NAC_dom_sf"/>
</dbReference>
<evidence type="ECO:0000313" key="8">
    <source>
        <dbReference type="Proteomes" id="UP001168877"/>
    </source>
</evidence>
<keyword evidence="8" id="KW-1185">Reference proteome</keyword>
<reference evidence="7" key="1">
    <citation type="journal article" date="2022" name="Plant J.">
        <title>Strategies of tolerance reflected in two North American maple genomes.</title>
        <authorList>
            <person name="McEvoy S.L."/>
            <person name="Sezen U.U."/>
            <person name="Trouern-Trend A."/>
            <person name="McMahon S.M."/>
            <person name="Schaberg P.G."/>
            <person name="Yang J."/>
            <person name="Wegrzyn J.L."/>
            <person name="Swenson N.G."/>
        </authorList>
    </citation>
    <scope>NUCLEOTIDE SEQUENCE</scope>
    <source>
        <strain evidence="7">NS2018</strain>
    </source>
</reference>
<dbReference type="Pfam" id="PF02365">
    <property type="entry name" value="NAM"/>
    <property type="match status" value="1"/>
</dbReference>
<feature type="domain" description="NAC" evidence="6">
    <location>
        <begin position="225"/>
        <end position="378"/>
    </location>
</feature>
<gene>
    <name evidence="7" type="ORF">LWI29_029804</name>
</gene>
<accession>A0AA39SMN0</accession>
<name>A0AA39SMN0_ACESA</name>
<dbReference type="Proteomes" id="UP001168877">
    <property type="component" value="Unassembled WGS sequence"/>
</dbReference>
<dbReference type="InterPro" id="IPR003441">
    <property type="entry name" value="NAC-dom"/>
</dbReference>
<evidence type="ECO:0000256" key="3">
    <source>
        <dbReference type="ARBA" id="ARBA00023163"/>
    </source>
</evidence>